<accession>A0A0C2GY59</accession>
<proteinExistence type="predicted"/>
<keyword evidence="2" id="KW-1185">Reference proteome</keyword>
<dbReference type="SUPFAM" id="SSF48208">
    <property type="entry name" value="Six-hairpin glycosidases"/>
    <property type="match status" value="1"/>
</dbReference>
<dbReference type="InterPro" id="IPR008928">
    <property type="entry name" value="6-hairpin_glycosidase_sf"/>
</dbReference>
<evidence type="ECO:0000313" key="1">
    <source>
        <dbReference type="EMBL" id="KIH66435.1"/>
    </source>
</evidence>
<dbReference type="PANTHER" id="PTHR42899:SF1">
    <property type="entry name" value="SPERMATOGENESIS-ASSOCIATED PROTEIN 20"/>
    <property type="match status" value="1"/>
</dbReference>
<evidence type="ECO:0008006" key="3">
    <source>
        <dbReference type="Google" id="ProtNLM"/>
    </source>
</evidence>
<organism evidence="1 2">
    <name type="scientific">Ancylostoma duodenale</name>
    <dbReference type="NCBI Taxonomy" id="51022"/>
    <lineage>
        <taxon>Eukaryota</taxon>
        <taxon>Metazoa</taxon>
        <taxon>Ecdysozoa</taxon>
        <taxon>Nematoda</taxon>
        <taxon>Chromadorea</taxon>
        <taxon>Rhabditida</taxon>
        <taxon>Rhabditina</taxon>
        <taxon>Rhabditomorpha</taxon>
        <taxon>Strongyloidea</taxon>
        <taxon>Ancylostomatidae</taxon>
        <taxon>Ancylostomatinae</taxon>
        <taxon>Ancylostoma</taxon>
    </lineage>
</organism>
<dbReference type="AlphaFoldDB" id="A0A0C2GY59"/>
<protein>
    <recommendedName>
        <fullName evidence="3">DUF255 domain-containing protein</fullName>
    </recommendedName>
</protein>
<dbReference type="Proteomes" id="UP000054047">
    <property type="component" value="Unassembled WGS sequence"/>
</dbReference>
<dbReference type="InterPro" id="IPR024705">
    <property type="entry name" value="Ssp411"/>
</dbReference>
<dbReference type="OrthoDB" id="1923667at2759"/>
<dbReference type="PANTHER" id="PTHR42899">
    <property type="entry name" value="SPERMATOGENESIS-ASSOCIATED PROTEIN 20"/>
    <property type="match status" value="1"/>
</dbReference>
<dbReference type="Gene3D" id="1.50.10.20">
    <property type="match status" value="1"/>
</dbReference>
<reference evidence="1 2" key="1">
    <citation type="submission" date="2013-12" db="EMBL/GenBank/DDBJ databases">
        <title>Draft genome of the parsitic nematode Ancylostoma duodenale.</title>
        <authorList>
            <person name="Mitreva M."/>
        </authorList>
    </citation>
    <scope>NUCLEOTIDE SEQUENCE [LARGE SCALE GENOMIC DNA]</scope>
    <source>
        <strain evidence="1 2">Zhejiang</strain>
    </source>
</reference>
<dbReference type="EMBL" id="KN727120">
    <property type="protein sequence ID" value="KIH66435.1"/>
    <property type="molecule type" value="Genomic_DNA"/>
</dbReference>
<sequence>MTSKGATASCANSYFESSFYKAFTSEPDTSWVEGGACSVYTHGDAPPLDPVLTGAFKYKVSNFDEKYGGFGNAPKFPKACSVYAHGDAPSLDPVLTGAFKYKVSNFDEKYGGFGNAPKFPKACDLEFLIYHFCWTKIDSERELCRHMLDVTLDAMSRGGIHDHIGKGFHRYSVDEEWHVPHFEKMLYDQAQLLGIYAEASHVCGDKYKNVVEDIAQYMNDCLSHEEGGFYAAEDADSLPTPESTEKKEGAFCVWQRCQDPHGELQNQNVLRMKRSHDYYENRFGIPTDVLSEGINKAKATLARVRYQRPPPHLDSKMVTAWQGLSISGLSKVWRNYFYHIFSNELSVFKAAIALQRPAHVERAVKTVEFVKKHLMDENGHLLRAAYRGEDGSVQNTASPVYAFSDDYAFLIQGLLDLYQVKPDIEFLKLAERLQTDMDSKFWDTETESGYFIGSEQGDVKVRVMEDQDGAEPCANSVAVGNLIRLYDYFEDTECKRKAEKIVAASSSRLIKYPFILTKMISGYHRMVKGSTEDSKFWDMETESGYFIGSEQGDVKVRVMEDQDGAEPCANSVAVGNLIRLYDYFEDTECKRKAEKIVAASSSRLIKFVFLLFFWPARHLQISAGIRSF</sequence>
<dbReference type="GO" id="GO:0005975">
    <property type="term" value="P:carbohydrate metabolic process"/>
    <property type="evidence" value="ECO:0007669"/>
    <property type="project" value="InterPro"/>
</dbReference>
<evidence type="ECO:0000313" key="2">
    <source>
        <dbReference type="Proteomes" id="UP000054047"/>
    </source>
</evidence>
<gene>
    <name evidence="1" type="ORF">ANCDUO_03234</name>
</gene>
<name>A0A0C2GY59_9BILA</name>